<evidence type="ECO:0000256" key="3">
    <source>
        <dbReference type="ARBA" id="ARBA00022723"/>
    </source>
</evidence>
<evidence type="ECO:0000256" key="2">
    <source>
        <dbReference type="ARBA" id="ARBA00022670"/>
    </source>
</evidence>
<name>A0AAV7KEV1_9METZ</name>
<evidence type="ECO:0000256" key="1">
    <source>
        <dbReference type="ARBA" id="ARBA00006040"/>
    </source>
</evidence>
<dbReference type="Pfam" id="PF01432">
    <property type="entry name" value="Peptidase_M3"/>
    <property type="match status" value="1"/>
</dbReference>
<dbReference type="Gene3D" id="3.40.390.10">
    <property type="entry name" value="Collagenase (Catalytic Domain)"/>
    <property type="match status" value="1"/>
</dbReference>
<keyword evidence="5 7" id="KW-0862">Zinc</keyword>
<gene>
    <name evidence="9" type="ORF">LOD99_10675</name>
</gene>
<reference evidence="9 10" key="1">
    <citation type="journal article" date="2023" name="BMC Biol.">
        <title>The compact genome of the sponge Oopsacas minuta (Hexactinellida) is lacking key metazoan core genes.</title>
        <authorList>
            <person name="Santini S."/>
            <person name="Schenkelaars Q."/>
            <person name="Jourda C."/>
            <person name="Duchesne M."/>
            <person name="Belahbib H."/>
            <person name="Rocher C."/>
            <person name="Selva M."/>
            <person name="Riesgo A."/>
            <person name="Vervoort M."/>
            <person name="Leys S.P."/>
            <person name="Kodjabachian L."/>
            <person name="Le Bivic A."/>
            <person name="Borchiellini C."/>
            <person name="Claverie J.M."/>
            <person name="Renard E."/>
        </authorList>
    </citation>
    <scope>NUCLEOTIDE SEQUENCE [LARGE SCALE GENOMIC DNA]</scope>
    <source>
        <strain evidence="9">SPO-2</strain>
    </source>
</reference>
<keyword evidence="10" id="KW-1185">Reference proteome</keyword>
<proteinExistence type="inferred from homology"/>
<dbReference type="Gene3D" id="1.10.1370.10">
    <property type="entry name" value="Neurolysin, domain 3"/>
    <property type="match status" value="1"/>
</dbReference>
<keyword evidence="6 7" id="KW-0482">Metalloprotease</keyword>
<dbReference type="InterPro" id="IPR045090">
    <property type="entry name" value="Pept_M3A_M3B"/>
</dbReference>
<dbReference type="FunFam" id="3.40.390.10:FF:000006">
    <property type="entry name" value="Thimet oligopeptidase 1"/>
    <property type="match status" value="1"/>
</dbReference>
<dbReference type="InterPro" id="IPR024077">
    <property type="entry name" value="Neurolysin/TOP_dom2"/>
</dbReference>
<dbReference type="InterPro" id="IPR001567">
    <property type="entry name" value="Pept_M3A_M3B_dom"/>
</dbReference>
<dbReference type="GO" id="GO:0004222">
    <property type="term" value="F:metalloendopeptidase activity"/>
    <property type="evidence" value="ECO:0007669"/>
    <property type="project" value="InterPro"/>
</dbReference>
<accession>A0AAV7KEV1</accession>
<dbReference type="GO" id="GO:0046872">
    <property type="term" value="F:metal ion binding"/>
    <property type="evidence" value="ECO:0007669"/>
    <property type="project" value="UniProtKB-UniRule"/>
</dbReference>
<sequence>MEEGKLNWNLKVSDLHELSELYIREKRLVFDKIASLKDPNFNNTLGALERFDRDWTCLVNTLTLYQHVASSPELRTASSEADKNISNFDIQMSMRFDVFKVVNSLVAQSGTLVAEEKRCLEKFLLKGRKNGLEMEEVKRNAIEKLKQELSDLCIEFQKNLNEENTKLFFNPDQLNGTSQSFQDSLKKSEDGLLELTLSYPHFFPTMESCCVPETRMKLQKSFNSRCKDTNSLILLKVLKLRHELAGILGYKTFSDFTLDGVTMAATSQRVKEFLENLKLRLKSLGEQDLNALLELKLTETDDNSPITMYDYRYYMKRRQKLHCGIDHEAYRSYFPVTKVTDAVCDIYQELLGLKFTPDTSAKLWHEEVRCHVVHDASCGELLGHFFLDLFPREGKYGHACCIGIQPSCHSDTFSQPAVAVMLANFTRGQGDKPGLLTHDEVETYFHEFGHVMHQLCTRTQLSCFSGTRVERDFVETPSQMLENWCWSREGLKRLSCHFDTNEPLSDLMIDNLVKSRFLNHPLKTLRQVALSTLDFVLHTDSNVDLSVYDQIMTDILGIPPLLGTCMPATFVHLTGGYDSKYYGYLWSQVFAADMFVTRFEKEGIFSQRVGMDYRRFILEPGGTLDADVMLRNFLGREPNSDAFFRALTPRV</sequence>
<dbReference type="CDD" id="cd06455">
    <property type="entry name" value="M3A_TOP"/>
    <property type="match status" value="1"/>
</dbReference>
<dbReference type="PANTHER" id="PTHR11804">
    <property type="entry name" value="PROTEASE M3 THIMET OLIGOPEPTIDASE-RELATED"/>
    <property type="match status" value="1"/>
</dbReference>
<protein>
    <submittedName>
        <fullName evidence="9">Thimet oligopeptidase</fullName>
    </submittedName>
</protein>
<dbReference type="SUPFAM" id="SSF55486">
    <property type="entry name" value="Metalloproteases ('zincins'), catalytic domain"/>
    <property type="match status" value="1"/>
</dbReference>
<keyword evidence="3 7" id="KW-0479">Metal-binding</keyword>
<dbReference type="InterPro" id="IPR024079">
    <property type="entry name" value="MetalloPept_cat_dom_sf"/>
</dbReference>
<dbReference type="InterPro" id="IPR024080">
    <property type="entry name" value="Neurolysin/TOP_N"/>
</dbReference>
<dbReference type="Gene3D" id="1.20.1050.40">
    <property type="entry name" value="Endopeptidase. Chain P, domain 1"/>
    <property type="match status" value="1"/>
</dbReference>
<dbReference type="Proteomes" id="UP001165289">
    <property type="component" value="Unassembled WGS sequence"/>
</dbReference>
<comment type="caution">
    <text evidence="9">The sequence shown here is derived from an EMBL/GenBank/DDBJ whole genome shotgun (WGS) entry which is preliminary data.</text>
</comment>
<dbReference type="PANTHER" id="PTHR11804:SF84">
    <property type="entry name" value="SACCHAROLYSIN"/>
    <property type="match status" value="1"/>
</dbReference>
<organism evidence="9 10">
    <name type="scientific">Oopsacas minuta</name>
    <dbReference type="NCBI Taxonomy" id="111878"/>
    <lineage>
        <taxon>Eukaryota</taxon>
        <taxon>Metazoa</taxon>
        <taxon>Porifera</taxon>
        <taxon>Hexactinellida</taxon>
        <taxon>Hexasterophora</taxon>
        <taxon>Lyssacinosida</taxon>
        <taxon>Leucopsacidae</taxon>
        <taxon>Oopsacas</taxon>
    </lineage>
</organism>
<evidence type="ECO:0000313" key="9">
    <source>
        <dbReference type="EMBL" id="KAI6659742.1"/>
    </source>
</evidence>
<evidence type="ECO:0000256" key="6">
    <source>
        <dbReference type="ARBA" id="ARBA00023049"/>
    </source>
</evidence>
<keyword evidence="4 7" id="KW-0378">Hydrolase</keyword>
<dbReference type="EMBL" id="JAKMXF010000051">
    <property type="protein sequence ID" value="KAI6659742.1"/>
    <property type="molecule type" value="Genomic_DNA"/>
</dbReference>
<evidence type="ECO:0000313" key="10">
    <source>
        <dbReference type="Proteomes" id="UP001165289"/>
    </source>
</evidence>
<evidence type="ECO:0000256" key="7">
    <source>
        <dbReference type="RuleBase" id="RU003435"/>
    </source>
</evidence>
<keyword evidence="2 7" id="KW-0645">Protease</keyword>
<dbReference type="GO" id="GO:0005758">
    <property type="term" value="C:mitochondrial intermembrane space"/>
    <property type="evidence" value="ECO:0007669"/>
    <property type="project" value="TreeGrafter"/>
</dbReference>
<dbReference type="AlphaFoldDB" id="A0AAV7KEV1"/>
<dbReference type="GO" id="GO:0006518">
    <property type="term" value="P:peptide metabolic process"/>
    <property type="evidence" value="ECO:0007669"/>
    <property type="project" value="TreeGrafter"/>
</dbReference>
<evidence type="ECO:0000256" key="4">
    <source>
        <dbReference type="ARBA" id="ARBA00022801"/>
    </source>
</evidence>
<evidence type="ECO:0000256" key="5">
    <source>
        <dbReference type="ARBA" id="ARBA00022833"/>
    </source>
</evidence>
<evidence type="ECO:0000259" key="8">
    <source>
        <dbReference type="Pfam" id="PF01432"/>
    </source>
</evidence>
<comment type="similarity">
    <text evidence="1 7">Belongs to the peptidase M3 family.</text>
</comment>
<comment type="cofactor">
    <cofactor evidence="7">
        <name>Zn(2+)</name>
        <dbReference type="ChEBI" id="CHEBI:29105"/>
    </cofactor>
    <text evidence="7">Binds 1 zinc ion.</text>
</comment>
<dbReference type="GO" id="GO:0006508">
    <property type="term" value="P:proteolysis"/>
    <property type="evidence" value="ECO:0007669"/>
    <property type="project" value="UniProtKB-KW"/>
</dbReference>
<feature type="domain" description="Peptidase M3A/M3B catalytic" evidence="8">
    <location>
        <begin position="206"/>
        <end position="647"/>
    </location>
</feature>